<evidence type="ECO:0000313" key="2">
    <source>
        <dbReference type="Proteomes" id="UP000784294"/>
    </source>
</evidence>
<name>A0A448WHA2_9PLAT</name>
<reference evidence="1" key="1">
    <citation type="submission" date="2018-11" db="EMBL/GenBank/DDBJ databases">
        <authorList>
            <consortium name="Pathogen Informatics"/>
        </authorList>
    </citation>
    <scope>NUCLEOTIDE SEQUENCE</scope>
</reference>
<proteinExistence type="predicted"/>
<sequence>MFSSSDDGSHMTDESSARRHWGRRIVSLGFLRIVQQTKAQGNPPVVSDAANLRIPSNRLLKLNERYASISPEDVGRLSLNCNPRDILQHLGRRWAELSFVRTENHSYKGLKLAII</sequence>
<protein>
    <submittedName>
        <fullName evidence="1">Uncharacterized protein</fullName>
    </submittedName>
</protein>
<dbReference type="EMBL" id="CAAALY010012828">
    <property type="protein sequence ID" value="VEL11780.1"/>
    <property type="molecule type" value="Genomic_DNA"/>
</dbReference>
<gene>
    <name evidence="1" type="ORF">PXEA_LOCUS5220</name>
</gene>
<accession>A0A448WHA2</accession>
<comment type="caution">
    <text evidence="1">The sequence shown here is derived from an EMBL/GenBank/DDBJ whole genome shotgun (WGS) entry which is preliminary data.</text>
</comment>
<evidence type="ECO:0000313" key="1">
    <source>
        <dbReference type="EMBL" id="VEL11780.1"/>
    </source>
</evidence>
<keyword evidence="2" id="KW-1185">Reference proteome</keyword>
<organism evidence="1 2">
    <name type="scientific">Protopolystoma xenopodis</name>
    <dbReference type="NCBI Taxonomy" id="117903"/>
    <lineage>
        <taxon>Eukaryota</taxon>
        <taxon>Metazoa</taxon>
        <taxon>Spiralia</taxon>
        <taxon>Lophotrochozoa</taxon>
        <taxon>Platyhelminthes</taxon>
        <taxon>Monogenea</taxon>
        <taxon>Polyopisthocotylea</taxon>
        <taxon>Polystomatidea</taxon>
        <taxon>Polystomatidae</taxon>
        <taxon>Protopolystoma</taxon>
    </lineage>
</organism>
<dbReference type="Proteomes" id="UP000784294">
    <property type="component" value="Unassembled WGS sequence"/>
</dbReference>
<dbReference type="AlphaFoldDB" id="A0A448WHA2"/>